<evidence type="ECO:0000256" key="5">
    <source>
        <dbReference type="ARBA" id="ARBA00022729"/>
    </source>
</evidence>
<comment type="subcellular location">
    <subcellularLocation>
        <location evidence="1">Membrane</location>
        <topology evidence="1">Multi-pass membrane protein</topology>
    </subcellularLocation>
</comment>
<evidence type="ECO:0000313" key="16">
    <source>
        <dbReference type="EMBL" id="KAK9946797.1"/>
    </source>
</evidence>
<keyword evidence="11" id="KW-1071">Ligand-gated ion channel</keyword>
<dbReference type="FunFam" id="3.40.190.10:FF:000217">
    <property type="entry name" value="Glutamate receptor"/>
    <property type="match status" value="1"/>
</dbReference>
<keyword evidence="3" id="KW-0813">Transport</keyword>
<keyword evidence="5 14" id="KW-0732">Signal</keyword>
<dbReference type="EMBL" id="JBEDUW010000002">
    <property type="protein sequence ID" value="KAK9946797.1"/>
    <property type="molecule type" value="Genomic_DNA"/>
</dbReference>
<evidence type="ECO:0000259" key="15">
    <source>
        <dbReference type="SMART" id="SM00079"/>
    </source>
</evidence>
<keyword evidence="10" id="KW-0325">Glycoprotein</keyword>
<dbReference type="InterPro" id="IPR028082">
    <property type="entry name" value="Peripla_BP_I"/>
</dbReference>
<feature type="signal peptide" evidence="14">
    <location>
        <begin position="1"/>
        <end position="30"/>
    </location>
</feature>
<keyword evidence="8 13" id="KW-0472">Membrane</keyword>
<dbReference type="Gene3D" id="3.40.190.10">
    <property type="entry name" value="Periplasmic binding protein-like II"/>
    <property type="match status" value="2"/>
</dbReference>
<feature type="transmembrane region" description="Helical" evidence="13">
    <location>
        <begin position="174"/>
        <end position="192"/>
    </location>
</feature>
<evidence type="ECO:0000256" key="9">
    <source>
        <dbReference type="ARBA" id="ARBA00023170"/>
    </source>
</evidence>
<dbReference type="Gene3D" id="1.10.287.70">
    <property type="match status" value="1"/>
</dbReference>
<comment type="caution">
    <text evidence="16">The sequence shown here is derived from an EMBL/GenBank/DDBJ whole genome shotgun (WGS) entry which is preliminary data.</text>
</comment>
<evidence type="ECO:0000256" key="2">
    <source>
        <dbReference type="ARBA" id="ARBA00008685"/>
    </source>
</evidence>
<feature type="transmembrane region" description="Helical" evidence="13">
    <location>
        <begin position="416"/>
        <end position="440"/>
    </location>
</feature>
<dbReference type="SUPFAM" id="SSF53822">
    <property type="entry name" value="Periplasmic binding protein-like I"/>
    <property type="match status" value="1"/>
</dbReference>
<feature type="domain" description="Ionotropic glutamate receptor C-terminal" evidence="15">
    <location>
        <begin position="77"/>
        <end position="394"/>
    </location>
</feature>
<sequence length="554" mass="62314">MVKKNHSNLKLVISVLIFFPLCSWVSLGLAQNETIIPVNVGVVLDDVEYSLTREIWLSCIKMALSDFYATHADYNTRLVLNTRRCKQSVVSAAAAALDLIKNERVEAIIGPLCYQVYLGNFDAVVGDTTIRADRSLYVDFTMPYSESGVVMVVPVIDIKSKHALAFLKPWTWDLWLTTCFFFFYIGFVVWVLEHRINKDFRGPPSHQIGTGVWFSFSTMVFAHKEKVVSNLARFVMIIWVFVVLILTINYTASLSSLYTAEQLQPTVTDIKDLLRNEDNVGYIKNSFVYDLLKQVGFDDSKLKDFETMEEIDEALSKGSAKGGIAAVVHVTPKMKLFLAKYCSKYTMIGPIFKTDGHAFVFPKRSPLGDDVSQAILNLTGGQRIMDLEKKWFKKEFGCEDSSDATISSNSLGLDSFWVLFLIAGLASILALIIFVASFIYKHNYVLMQPADSEPSTTWRRIRALFKIFNEKDLDCHTFKSSSQQRDAVEDSPNNYFPETNSLFVGEQQTTSIDQVPSDVLVTSITEVVVPSDALVTSTTEVVIAVQDMHRTTSN</sequence>
<proteinExistence type="inferred from homology"/>
<feature type="transmembrane region" description="Helical" evidence="13">
    <location>
        <begin position="231"/>
        <end position="252"/>
    </location>
</feature>
<dbReference type="Proteomes" id="UP001457282">
    <property type="component" value="Unassembled WGS sequence"/>
</dbReference>
<evidence type="ECO:0000256" key="3">
    <source>
        <dbReference type="ARBA" id="ARBA00022448"/>
    </source>
</evidence>
<evidence type="ECO:0000313" key="17">
    <source>
        <dbReference type="Proteomes" id="UP001457282"/>
    </source>
</evidence>
<keyword evidence="9" id="KW-0675">Receptor</keyword>
<evidence type="ECO:0000256" key="4">
    <source>
        <dbReference type="ARBA" id="ARBA00022692"/>
    </source>
</evidence>
<dbReference type="InterPro" id="IPR001320">
    <property type="entry name" value="Iontro_rcpt_C"/>
</dbReference>
<evidence type="ECO:0000256" key="1">
    <source>
        <dbReference type="ARBA" id="ARBA00004141"/>
    </source>
</evidence>
<evidence type="ECO:0000256" key="7">
    <source>
        <dbReference type="ARBA" id="ARBA00023065"/>
    </source>
</evidence>
<dbReference type="Pfam" id="PF00060">
    <property type="entry name" value="Lig_chan"/>
    <property type="match status" value="1"/>
</dbReference>
<evidence type="ECO:0000256" key="13">
    <source>
        <dbReference type="SAM" id="Phobius"/>
    </source>
</evidence>
<gene>
    <name evidence="16" type="ORF">M0R45_012241</name>
</gene>
<keyword evidence="6 13" id="KW-1133">Transmembrane helix</keyword>
<dbReference type="GO" id="GO:0016020">
    <property type="term" value="C:membrane"/>
    <property type="evidence" value="ECO:0007669"/>
    <property type="project" value="UniProtKB-SubCell"/>
</dbReference>
<dbReference type="GO" id="GO:0015276">
    <property type="term" value="F:ligand-gated monoatomic ion channel activity"/>
    <property type="evidence" value="ECO:0007669"/>
    <property type="project" value="InterPro"/>
</dbReference>
<dbReference type="FunFam" id="1.10.287.70:FF:000037">
    <property type="entry name" value="Glutamate receptor"/>
    <property type="match status" value="1"/>
</dbReference>
<evidence type="ECO:0000256" key="12">
    <source>
        <dbReference type="ARBA" id="ARBA00023303"/>
    </source>
</evidence>
<dbReference type="SMART" id="SM00079">
    <property type="entry name" value="PBPe"/>
    <property type="match status" value="1"/>
</dbReference>
<keyword evidence="12" id="KW-0407">Ion channel</keyword>
<evidence type="ECO:0000256" key="8">
    <source>
        <dbReference type="ARBA" id="ARBA00023136"/>
    </source>
</evidence>
<accession>A0AAW1YD08</accession>
<keyword evidence="4 13" id="KW-0812">Transmembrane</keyword>
<dbReference type="PANTHER" id="PTHR18966">
    <property type="entry name" value="IONOTROPIC GLUTAMATE RECEPTOR"/>
    <property type="match status" value="1"/>
</dbReference>
<feature type="chain" id="PRO_5043990982" description="Ionotropic glutamate receptor C-terminal domain-containing protein" evidence="14">
    <location>
        <begin position="31"/>
        <end position="554"/>
    </location>
</feature>
<reference evidence="16 17" key="1">
    <citation type="journal article" date="2023" name="G3 (Bethesda)">
        <title>A chromosome-length genome assembly and annotation of blackberry (Rubus argutus, cv. 'Hillquist').</title>
        <authorList>
            <person name="Bruna T."/>
            <person name="Aryal R."/>
            <person name="Dudchenko O."/>
            <person name="Sargent D.J."/>
            <person name="Mead D."/>
            <person name="Buti M."/>
            <person name="Cavallini A."/>
            <person name="Hytonen T."/>
            <person name="Andres J."/>
            <person name="Pham M."/>
            <person name="Weisz D."/>
            <person name="Mascagni F."/>
            <person name="Usai G."/>
            <person name="Natali L."/>
            <person name="Bassil N."/>
            <person name="Fernandez G.E."/>
            <person name="Lomsadze A."/>
            <person name="Armour M."/>
            <person name="Olukolu B."/>
            <person name="Poorten T."/>
            <person name="Britton C."/>
            <person name="Davik J."/>
            <person name="Ashrafi H."/>
            <person name="Aiden E.L."/>
            <person name="Borodovsky M."/>
            <person name="Worthington M."/>
        </authorList>
    </citation>
    <scope>NUCLEOTIDE SEQUENCE [LARGE SCALE GENOMIC DNA]</scope>
    <source>
        <strain evidence="16">PI 553951</strain>
    </source>
</reference>
<dbReference type="InterPro" id="IPR015683">
    <property type="entry name" value="Ionotropic_Glu_rcpt"/>
</dbReference>
<dbReference type="CDD" id="cd13686">
    <property type="entry name" value="GluR_Plant"/>
    <property type="match status" value="1"/>
</dbReference>
<evidence type="ECO:0000256" key="14">
    <source>
        <dbReference type="SAM" id="SignalP"/>
    </source>
</evidence>
<keyword evidence="17" id="KW-1185">Reference proteome</keyword>
<protein>
    <recommendedName>
        <fullName evidence="15">Ionotropic glutamate receptor C-terminal domain-containing protein</fullName>
    </recommendedName>
</protein>
<dbReference type="SUPFAM" id="SSF53850">
    <property type="entry name" value="Periplasmic binding protein-like II"/>
    <property type="match status" value="1"/>
</dbReference>
<keyword evidence="7" id="KW-0406">Ion transport</keyword>
<dbReference type="AlphaFoldDB" id="A0AAW1YD08"/>
<comment type="similarity">
    <text evidence="2">Belongs to the glutamate-gated ion channel (TC 1.A.10.1) family.</text>
</comment>
<evidence type="ECO:0000256" key="6">
    <source>
        <dbReference type="ARBA" id="ARBA00022989"/>
    </source>
</evidence>
<evidence type="ECO:0000256" key="10">
    <source>
        <dbReference type="ARBA" id="ARBA00023180"/>
    </source>
</evidence>
<evidence type="ECO:0000256" key="11">
    <source>
        <dbReference type="ARBA" id="ARBA00023286"/>
    </source>
</evidence>
<organism evidence="16 17">
    <name type="scientific">Rubus argutus</name>
    <name type="common">Southern blackberry</name>
    <dbReference type="NCBI Taxonomy" id="59490"/>
    <lineage>
        <taxon>Eukaryota</taxon>
        <taxon>Viridiplantae</taxon>
        <taxon>Streptophyta</taxon>
        <taxon>Embryophyta</taxon>
        <taxon>Tracheophyta</taxon>
        <taxon>Spermatophyta</taxon>
        <taxon>Magnoliopsida</taxon>
        <taxon>eudicotyledons</taxon>
        <taxon>Gunneridae</taxon>
        <taxon>Pentapetalae</taxon>
        <taxon>rosids</taxon>
        <taxon>fabids</taxon>
        <taxon>Rosales</taxon>
        <taxon>Rosaceae</taxon>
        <taxon>Rosoideae</taxon>
        <taxon>Rosoideae incertae sedis</taxon>
        <taxon>Rubus</taxon>
    </lineage>
</organism>
<name>A0AAW1YD08_RUBAR</name>